<dbReference type="AlphaFoldDB" id="A0A176W9Z9"/>
<evidence type="ECO:0000313" key="2">
    <source>
        <dbReference type="Proteomes" id="UP000077202"/>
    </source>
</evidence>
<dbReference type="Proteomes" id="UP000077202">
    <property type="component" value="Unassembled WGS sequence"/>
</dbReference>
<accession>A0A176W9Z9</accession>
<sequence>MMTLEFPREPKWQSIPRKVKDSAAQKKSLNDDIFNSHKLDRELRRWGIPERRELVPTFHERIMMNFLLWSWNWASAAIVQEWNNNGLPKPSRYRGNLEIWQIWHWKKVLGRCADDDGDLTFDSESVKVRFVKRALRGECIHWARIFLTAIWQHIGLVLEGSSNYLSLFFINFYRVEIIQFLGKVEDESKAIELEANISTESKVATSRGRFTPKARAELNMVSEKKAPMEKDFRTSAVSLTPIVSGRATRKEKGKAIMTE</sequence>
<organism evidence="1 2">
    <name type="scientific">Marchantia polymorpha subsp. ruderalis</name>
    <dbReference type="NCBI Taxonomy" id="1480154"/>
    <lineage>
        <taxon>Eukaryota</taxon>
        <taxon>Viridiplantae</taxon>
        <taxon>Streptophyta</taxon>
        <taxon>Embryophyta</taxon>
        <taxon>Marchantiophyta</taxon>
        <taxon>Marchantiopsida</taxon>
        <taxon>Marchantiidae</taxon>
        <taxon>Marchantiales</taxon>
        <taxon>Marchantiaceae</taxon>
        <taxon>Marchantia</taxon>
    </lineage>
</organism>
<keyword evidence="2" id="KW-1185">Reference proteome</keyword>
<evidence type="ECO:0000313" key="1">
    <source>
        <dbReference type="EMBL" id="OAE29940.1"/>
    </source>
</evidence>
<reference evidence="1" key="1">
    <citation type="submission" date="2016-03" db="EMBL/GenBank/DDBJ databases">
        <title>Mechanisms controlling the formation of the plant cell surface in tip-growing cells are functionally conserved among land plants.</title>
        <authorList>
            <person name="Honkanen S."/>
            <person name="Jones V.A."/>
            <person name="Morieri G."/>
            <person name="Champion C."/>
            <person name="Hetherington A.J."/>
            <person name="Kelly S."/>
            <person name="Saint-Marcoux D."/>
            <person name="Proust H."/>
            <person name="Prescott H."/>
            <person name="Dolan L."/>
        </authorList>
    </citation>
    <scope>NUCLEOTIDE SEQUENCE [LARGE SCALE GENOMIC DNA]</scope>
    <source>
        <tissue evidence="1">Whole gametophyte</tissue>
    </source>
</reference>
<proteinExistence type="predicted"/>
<gene>
    <name evidence="1" type="ORF">AXG93_773s1810</name>
</gene>
<comment type="caution">
    <text evidence="1">The sequence shown here is derived from an EMBL/GenBank/DDBJ whole genome shotgun (WGS) entry which is preliminary data.</text>
</comment>
<protein>
    <submittedName>
        <fullName evidence="1">Uncharacterized protein</fullName>
    </submittedName>
</protein>
<name>A0A176W9Z9_MARPO</name>
<dbReference type="EMBL" id="LVLJ01001380">
    <property type="protein sequence ID" value="OAE29940.1"/>
    <property type="molecule type" value="Genomic_DNA"/>
</dbReference>